<feature type="compositionally biased region" description="Basic and acidic residues" evidence="1">
    <location>
        <begin position="50"/>
        <end position="60"/>
    </location>
</feature>
<dbReference type="EMBL" id="BAAADO010000003">
    <property type="protein sequence ID" value="GAA0490375.1"/>
    <property type="molecule type" value="Genomic_DNA"/>
</dbReference>
<proteinExistence type="predicted"/>
<keyword evidence="3" id="KW-1185">Reference proteome</keyword>
<reference evidence="2 3" key="1">
    <citation type="journal article" date="2019" name="Int. J. Syst. Evol. Microbiol.">
        <title>The Global Catalogue of Microorganisms (GCM) 10K type strain sequencing project: providing services to taxonomists for standard genome sequencing and annotation.</title>
        <authorList>
            <consortium name="The Broad Institute Genomics Platform"/>
            <consortium name="The Broad Institute Genome Sequencing Center for Infectious Disease"/>
            <person name="Wu L."/>
            <person name="Ma J."/>
        </authorList>
    </citation>
    <scope>NUCLEOTIDE SEQUENCE [LARGE SCALE GENOMIC DNA]</scope>
    <source>
        <strain evidence="2 3">JCM 12389</strain>
    </source>
</reference>
<name>A0ABN1B555_9BACI</name>
<dbReference type="RefSeq" id="WP_343839487.1">
    <property type="nucleotide sequence ID" value="NZ_BAAADO010000003.1"/>
</dbReference>
<evidence type="ECO:0000256" key="1">
    <source>
        <dbReference type="SAM" id="MobiDB-lite"/>
    </source>
</evidence>
<sequence length="228" mass="25291">MNKIKLMGATLLTAVTITGCQGGDETGLGNNGDNGLQPVRYNNTTDIAPNRERINMDGRDLGPQYNNDNNENIDNGNQDNINGQFNNNDNNDTARNMNNTNDNNNGNNNNTNDHDQFDVADRAADRITDEIQEVDQAYVFAGNENAYVAVALEGNQNEQVSDQLKRRVSKVVKATDEDINDVFVSANPEFFNQAGDYADQIENGDPIEGLFKEMGDMFQRIFPTDNDQ</sequence>
<accession>A0ABN1B555</accession>
<dbReference type="NCBIfam" id="TIGR02898">
    <property type="entry name" value="spore_YhcN_YlaJ"/>
    <property type="match status" value="1"/>
</dbReference>
<protein>
    <submittedName>
        <fullName evidence="2">YhcN/YlaJ family sporulation lipoprotein</fullName>
    </submittedName>
</protein>
<dbReference type="InterPro" id="IPR014247">
    <property type="entry name" value="Spore_lipoprot_YhcN/YlaJ"/>
</dbReference>
<keyword evidence="2" id="KW-0449">Lipoprotein</keyword>
<dbReference type="Pfam" id="PF09580">
    <property type="entry name" value="Spore_YhcN_YlaJ"/>
    <property type="match status" value="1"/>
</dbReference>
<evidence type="ECO:0000313" key="2">
    <source>
        <dbReference type="EMBL" id="GAA0490375.1"/>
    </source>
</evidence>
<dbReference type="InterPro" id="IPR019076">
    <property type="entry name" value="Spore_lipoprot_YhcN/YlaJ-like"/>
</dbReference>
<gene>
    <name evidence="2" type="ORF">GCM10008986_15450</name>
</gene>
<feature type="compositionally biased region" description="Low complexity" evidence="1">
    <location>
        <begin position="66"/>
        <end position="111"/>
    </location>
</feature>
<feature type="region of interest" description="Disordered" evidence="1">
    <location>
        <begin position="50"/>
        <end position="115"/>
    </location>
</feature>
<comment type="caution">
    <text evidence="2">The sequence shown here is derived from an EMBL/GenBank/DDBJ whole genome shotgun (WGS) entry which is preliminary data.</text>
</comment>
<dbReference type="PROSITE" id="PS51257">
    <property type="entry name" value="PROKAR_LIPOPROTEIN"/>
    <property type="match status" value="1"/>
</dbReference>
<dbReference type="Proteomes" id="UP001500880">
    <property type="component" value="Unassembled WGS sequence"/>
</dbReference>
<organism evidence="2 3">
    <name type="scientific">Salinibacillus aidingensis</name>
    <dbReference type="NCBI Taxonomy" id="237684"/>
    <lineage>
        <taxon>Bacteria</taxon>
        <taxon>Bacillati</taxon>
        <taxon>Bacillota</taxon>
        <taxon>Bacilli</taxon>
        <taxon>Bacillales</taxon>
        <taxon>Bacillaceae</taxon>
        <taxon>Salinibacillus</taxon>
    </lineage>
</organism>
<evidence type="ECO:0000313" key="3">
    <source>
        <dbReference type="Proteomes" id="UP001500880"/>
    </source>
</evidence>